<dbReference type="SUPFAM" id="SSF101908">
    <property type="entry name" value="Putative isomerase YbhE"/>
    <property type="match status" value="2"/>
</dbReference>
<proteinExistence type="predicted"/>
<dbReference type="Proteomes" id="UP000595564">
    <property type="component" value="Chromosome"/>
</dbReference>
<reference evidence="1 2" key="1">
    <citation type="journal article" date="2012" name="Extremophiles">
        <title>Thermotomaculum hydrothermale gen. nov., sp. nov., a novel heterotrophic thermophile within the phylum Acidobacteria from a deep-sea hydrothermal vent chimney in the Southern Okinawa Trough.</title>
        <authorList>
            <person name="Izumi H."/>
            <person name="Nunoura T."/>
            <person name="Miyazaki M."/>
            <person name="Mino S."/>
            <person name="Toki T."/>
            <person name="Takai K."/>
            <person name="Sako Y."/>
            <person name="Sawabe T."/>
            <person name="Nakagawa S."/>
        </authorList>
    </citation>
    <scope>NUCLEOTIDE SEQUENCE [LARGE SCALE GENOMIC DNA]</scope>
    <source>
        <strain evidence="1 2">AC55</strain>
    </source>
</reference>
<dbReference type="AlphaFoldDB" id="A0A7R6PSN4"/>
<dbReference type="EMBL" id="AP017470">
    <property type="protein sequence ID" value="BBB31902.1"/>
    <property type="molecule type" value="Genomic_DNA"/>
</dbReference>
<protein>
    <recommendedName>
        <fullName evidence="3">LVIVD repeat protein</fullName>
    </recommendedName>
</protein>
<evidence type="ECO:0000313" key="2">
    <source>
        <dbReference type="Proteomes" id="UP000595564"/>
    </source>
</evidence>
<evidence type="ECO:0008006" key="3">
    <source>
        <dbReference type="Google" id="ProtNLM"/>
    </source>
</evidence>
<name>A0A7R6PSN4_9BACT</name>
<evidence type="ECO:0000313" key="1">
    <source>
        <dbReference type="EMBL" id="BBB31902.1"/>
    </source>
</evidence>
<dbReference type="KEGG" id="thyd:TTHT_0281"/>
<sequence>MKTLFSKILAVMILLFFFTTSTFAISYKLGMFEPVHHGYFAGSVNYNNYNIAVSLYGEICVYDVSNNEYELVNSIDCNFKLSSYSLNPVVYQHYMYIPTRQKLLIFDLSELPEIKFVKSYPLDGSVTYVYSIAKYGNILALGGISKRSALLLSLEDPENPVELSLVETNSTRVTKSVDITDKYLITASLYEGLSIWDISDVYNPVLIKEFDIPKMICAYIVNNDYIIISDNYRLKLINISNPENIGDPVEIYNDNIGITGVFTLNQNLLIFNINKSLFCNLSELSNPSNINWKIDNLDFYCVNTNITDMGGGIYKIFCRDYYDSKTIFEINDSSQSITRISSINGEDFRNDGDIVTYNNYLYTVTYGKGIAIYRIGTDDKLELIKTDRLNNTIFNPTGLKDITITSSNKSTQHYLLVNDTYKFVIADLSDPENPSVISSTNAYIRSYCYSEPYLFVYYDSSKEITIFDLSDVSNPQQVSTLELTDSQQASIYYYNDYLYVGKYIIDVSDKANPQVVSDTTPAIKLTGLDDYLFCWPTSTSNTLKILKLTDPLNPEEVQTIYLGASYVYSMNLFTENLPMNDMVVCSFNATNATLPKTVIIKYNSRDEKFDIRYFLDSEVKGIAFGSNYAFVSQIGKAPLALFGLAFSIPHIANTWGWETDLVLDNIADRNDNITYYLEDGIKTVQKTTDISPYEQKTIPLAEGQCGEVIMPFSSYLAFKVSYHHTEEHGIAEFTLNYFYDKSFTLYTPQYLSSNLTWMGLATANCEDDVPGISLDAYDNTGNLLERANYVPHPMERYASVLSNIYTQTDWQDIAKVRVESNGFFNGLTISGNGNSQLLFTPAVYDSFKNDTRYLPHIDVKGYWNTYLVLDNPTDSDITINLILYSQGNEVVNENKTVPANSNLTILLNDYADKNVDCGKISNCGSELVSRLAYRFNSTGATAEFLINGYEHSYFLALNLPAYRADVLTWWGIALMNPNDSAVTVTLKAYANGQVIDTATVNLNPHTKMADLLENIFTNLNGQTVERVIAQTSTAPILGLNICGSNQDRYLFTKAFFY</sequence>
<organism evidence="1 2">
    <name type="scientific">Thermotomaculum hydrothermale</name>
    <dbReference type="NCBI Taxonomy" id="981385"/>
    <lineage>
        <taxon>Bacteria</taxon>
        <taxon>Pseudomonadati</taxon>
        <taxon>Acidobacteriota</taxon>
        <taxon>Holophagae</taxon>
        <taxon>Thermotomaculales</taxon>
        <taxon>Thermotomaculaceae</taxon>
        <taxon>Thermotomaculum</taxon>
    </lineage>
</organism>
<dbReference type="RefSeq" id="WP_201328236.1">
    <property type="nucleotide sequence ID" value="NZ_AP017470.1"/>
</dbReference>
<keyword evidence="2" id="KW-1185">Reference proteome</keyword>
<accession>A0A7R6PSN4</accession>
<gene>
    <name evidence="1" type="ORF">TTHT_0281</name>
</gene>